<dbReference type="InterPro" id="IPR011032">
    <property type="entry name" value="GroES-like_sf"/>
</dbReference>
<dbReference type="EMBL" id="JAGEOK010000005">
    <property type="protein sequence ID" value="MBO2437603.1"/>
    <property type="molecule type" value="Genomic_DNA"/>
</dbReference>
<feature type="domain" description="Enoyl reductase (ER)" evidence="1">
    <location>
        <begin position="10"/>
        <end position="306"/>
    </location>
</feature>
<organism evidence="2 3">
    <name type="scientific">Actinomadura nitritigenes</name>
    <dbReference type="NCBI Taxonomy" id="134602"/>
    <lineage>
        <taxon>Bacteria</taxon>
        <taxon>Bacillati</taxon>
        <taxon>Actinomycetota</taxon>
        <taxon>Actinomycetes</taxon>
        <taxon>Streptosporangiales</taxon>
        <taxon>Thermomonosporaceae</taxon>
        <taxon>Actinomadura</taxon>
    </lineage>
</organism>
<dbReference type="PANTHER" id="PTHR43482:SF1">
    <property type="entry name" value="PROTEIN AST1-RELATED"/>
    <property type="match status" value="1"/>
</dbReference>
<dbReference type="InterPro" id="IPR020843">
    <property type="entry name" value="ER"/>
</dbReference>
<dbReference type="PANTHER" id="PTHR43482">
    <property type="entry name" value="PROTEIN AST1-RELATED"/>
    <property type="match status" value="1"/>
</dbReference>
<proteinExistence type="predicted"/>
<dbReference type="SUPFAM" id="SSF50129">
    <property type="entry name" value="GroES-like"/>
    <property type="match status" value="1"/>
</dbReference>
<evidence type="ECO:0000313" key="3">
    <source>
        <dbReference type="Proteomes" id="UP000666915"/>
    </source>
</evidence>
<dbReference type="InterPro" id="IPR013154">
    <property type="entry name" value="ADH-like_N"/>
</dbReference>
<dbReference type="Gene3D" id="3.90.180.10">
    <property type="entry name" value="Medium-chain alcohol dehydrogenases, catalytic domain"/>
    <property type="match status" value="1"/>
</dbReference>
<keyword evidence="3" id="KW-1185">Reference proteome</keyword>
<dbReference type="RefSeq" id="WP_208265937.1">
    <property type="nucleotide sequence ID" value="NZ_BAAAGM010000026.1"/>
</dbReference>
<dbReference type="Gene3D" id="3.40.50.720">
    <property type="entry name" value="NAD(P)-binding Rossmann-like Domain"/>
    <property type="match status" value="1"/>
</dbReference>
<accession>A0ABS3QVY2</accession>
<sequence>MRAVAMTSFGGPEVLSVVEVPTPEPEAGQVRVRVKAATVNNFDLVARAGWLGGMLPPGPRYVLGWDVAGEIDAVAPDVTGFAPGDAVIGMSDWLDTRAGTYAEYVVLNAASVTRAPAGATPLQAATIPVNGLTALRILELLDPAPGATIAVTGAGGAVGGYTAELARGRGHRVLALASAQDEAFLTGLGATFVPRSDDPVAALRAHAPDGVDALVDAATIGPEMIAAVRDGGAYAGLTPPKTPGPERGIGVHRVHVTADGARLAELVSLAEQGRLTLRVAQDFPFEQAPQAHAMLAKGGVRGRVLLTP</sequence>
<comment type="caution">
    <text evidence="2">The sequence shown here is derived from an EMBL/GenBank/DDBJ whole genome shotgun (WGS) entry which is preliminary data.</text>
</comment>
<dbReference type="CDD" id="cd05289">
    <property type="entry name" value="MDR_like_2"/>
    <property type="match status" value="1"/>
</dbReference>
<dbReference type="Pfam" id="PF08240">
    <property type="entry name" value="ADH_N"/>
    <property type="match status" value="1"/>
</dbReference>
<reference evidence="2 3" key="1">
    <citation type="submission" date="2021-03" db="EMBL/GenBank/DDBJ databases">
        <authorList>
            <person name="Kanchanasin P."/>
            <person name="Saeng-In P."/>
            <person name="Phongsopitanun W."/>
            <person name="Yuki M."/>
            <person name="Kudo T."/>
            <person name="Ohkuma M."/>
            <person name="Tanasupawat S."/>
        </authorList>
    </citation>
    <scope>NUCLEOTIDE SEQUENCE [LARGE SCALE GENOMIC DNA]</scope>
    <source>
        <strain evidence="2 3">L46</strain>
    </source>
</reference>
<evidence type="ECO:0000313" key="2">
    <source>
        <dbReference type="EMBL" id="MBO2437603.1"/>
    </source>
</evidence>
<name>A0ABS3QVY2_9ACTN</name>
<dbReference type="Pfam" id="PF13602">
    <property type="entry name" value="ADH_zinc_N_2"/>
    <property type="match status" value="1"/>
</dbReference>
<evidence type="ECO:0000259" key="1">
    <source>
        <dbReference type="SMART" id="SM00829"/>
    </source>
</evidence>
<dbReference type="SUPFAM" id="SSF51735">
    <property type="entry name" value="NAD(P)-binding Rossmann-fold domains"/>
    <property type="match status" value="1"/>
</dbReference>
<dbReference type="SMART" id="SM00829">
    <property type="entry name" value="PKS_ER"/>
    <property type="match status" value="1"/>
</dbReference>
<dbReference type="Proteomes" id="UP000666915">
    <property type="component" value="Unassembled WGS sequence"/>
</dbReference>
<protein>
    <submittedName>
        <fullName evidence="2">NADP-dependent oxidoreductase</fullName>
    </submittedName>
</protein>
<dbReference type="InterPro" id="IPR036291">
    <property type="entry name" value="NAD(P)-bd_dom_sf"/>
</dbReference>
<dbReference type="InterPro" id="IPR052585">
    <property type="entry name" value="Lipid_raft_assoc_Zn_ADH"/>
</dbReference>
<gene>
    <name evidence="2" type="ORF">J4557_08745</name>
</gene>